<evidence type="ECO:0000259" key="5">
    <source>
        <dbReference type="PROSITE" id="PS50075"/>
    </source>
</evidence>
<name>A0A9W9FMW3_9EURO</name>
<dbReference type="GO" id="GO:0043041">
    <property type="term" value="P:amino acid activation for nonribosomal peptide biosynthetic process"/>
    <property type="evidence" value="ECO:0007669"/>
    <property type="project" value="TreeGrafter"/>
</dbReference>
<dbReference type="GeneID" id="81355137"/>
<dbReference type="Gene3D" id="3.30.300.30">
    <property type="match status" value="1"/>
</dbReference>
<dbReference type="InterPro" id="IPR020806">
    <property type="entry name" value="PKS_PP-bd"/>
</dbReference>
<dbReference type="InterPro" id="IPR006162">
    <property type="entry name" value="Ppantetheine_attach_site"/>
</dbReference>
<accession>A0A9W9FMW3</accession>
<keyword evidence="1" id="KW-0596">Phosphopantetheine</keyword>
<dbReference type="InterPro" id="IPR013120">
    <property type="entry name" value="FAR_NAD-bd"/>
</dbReference>
<dbReference type="EMBL" id="JAPQKI010000004">
    <property type="protein sequence ID" value="KAJ5103135.1"/>
    <property type="molecule type" value="Genomic_DNA"/>
</dbReference>
<evidence type="ECO:0000313" key="6">
    <source>
        <dbReference type="EMBL" id="KAJ5103135.1"/>
    </source>
</evidence>
<dbReference type="Pfam" id="PF07993">
    <property type="entry name" value="NAD_binding_4"/>
    <property type="match status" value="1"/>
</dbReference>
<dbReference type="PANTHER" id="PTHR45527">
    <property type="entry name" value="NONRIBOSOMAL PEPTIDE SYNTHETASE"/>
    <property type="match status" value="1"/>
</dbReference>
<reference evidence="6" key="1">
    <citation type="submission" date="2022-11" db="EMBL/GenBank/DDBJ databases">
        <authorList>
            <person name="Petersen C."/>
        </authorList>
    </citation>
    <scope>NUCLEOTIDE SEQUENCE</scope>
    <source>
        <strain evidence="6">IBT 30761</strain>
    </source>
</reference>
<dbReference type="CDD" id="cd19532">
    <property type="entry name" value="C_PKS-NRPS"/>
    <property type="match status" value="1"/>
</dbReference>
<dbReference type="Pfam" id="PF00550">
    <property type="entry name" value="PP-binding"/>
    <property type="match status" value="2"/>
</dbReference>
<feature type="domain" description="Carrier" evidence="5">
    <location>
        <begin position="1151"/>
        <end position="1229"/>
    </location>
</feature>
<evidence type="ECO:0000256" key="4">
    <source>
        <dbReference type="SAM" id="MobiDB-lite"/>
    </source>
</evidence>
<dbReference type="RefSeq" id="XP_056476515.1">
    <property type="nucleotide sequence ID" value="XM_056616158.1"/>
</dbReference>
<dbReference type="Gene3D" id="3.40.50.12780">
    <property type="entry name" value="N-terminal domain of ligase-like"/>
    <property type="match status" value="1"/>
</dbReference>
<keyword evidence="2" id="KW-0597">Phosphoprotein</keyword>
<dbReference type="InterPro" id="IPR000873">
    <property type="entry name" value="AMP-dep_synth/lig_dom"/>
</dbReference>
<dbReference type="PROSITE" id="PS00455">
    <property type="entry name" value="AMP_BINDING"/>
    <property type="match status" value="1"/>
</dbReference>
<dbReference type="PROSITE" id="PS00012">
    <property type="entry name" value="PHOSPHOPANTETHEINE"/>
    <property type="match status" value="1"/>
</dbReference>
<dbReference type="InterPro" id="IPR009081">
    <property type="entry name" value="PP-bd_ACP"/>
</dbReference>
<organism evidence="6 7">
    <name type="scientific">Penicillium argentinense</name>
    <dbReference type="NCBI Taxonomy" id="1131581"/>
    <lineage>
        <taxon>Eukaryota</taxon>
        <taxon>Fungi</taxon>
        <taxon>Dikarya</taxon>
        <taxon>Ascomycota</taxon>
        <taxon>Pezizomycotina</taxon>
        <taxon>Eurotiomycetes</taxon>
        <taxon>Eurotiomycetidae</taxon>
        <taxon>Eurotiales</taxon>
        <taxon>Aspergillaceae</taxon>
        <taxon>Penicillium</taxon>
    </lineage>
</organism>
<evidence type="ECO:0000256" key="1">
    <source>
        <dbReference type="ARBA" id="ARBA00022450"/>
    </source>
</evidence>
<keyword evidence="3" id="KW-0436">Ligase</keyword>
<dbReference type="Gene3D" id="3.30.559.30">
    <property type="entry name" value="Nonribosomal peptide synthetase, condensation domain"/>
    <property type="match status" value="1"/>
</dbReference>
<evidence type="ECO:0000313" key="7">
    <source>
        <dbReference type="Proteomes" id="UP001149074"/>
    </source>
</evidence>
<comment type="caution">
    <text evidence="6">The sequence shown here is derived from an EMBL/GenBank/DDBJ whole genome shotgun (WGS) entry which is preliminary data.</text>
</comment>
<dbReference type="InterPro" id="IPR036736">
    <property type="entry name" value="ACP-like_sf"/>
</dbReference>
<dbReference type="GO" id="GO:0031177">
    <property type="term" value="F:phosphopantetheine binding"/>
    <property type="evidence" value="ECO:0007669"/>
    <property type="project" value="InterPro"/>
</dbReference>
<dbReference type="GO" id="GO:0016874">
    <property type="term" value="F:ligase activity"/>
    <property type="evidence" value="ECO:0007669"/>
    <property type="project" value="UniProtKB-KW"/>
</dbReference>
<dbReference type="InterPro" id="IPR020845">
    <property type="entry name" value="AMP-binding_CS"/>
</dbReference>
<dbReference type="SUPFAM" id="SSF51735">
    <property type="entry name" value="NAD(P)-binding Rossmann-fold domains"/>
    <property type="match status" value="1"/>
</dbReference>
<dbReference type="InterPro" id="IPR023213">
    <property type="entry name" value="CAT-like_dom_sf"/>
</dbReference>
<dbReference type="Gene3D" id="3.40.50.720">
    <property type="entry name" value="NAD(P)-binding Rossmann-like Domain"/>
    <property type="match status" value="1"/>
</dbReference>
<dbReference type="GO" id="GO:0016787">
    <property type="term" value="F:hydrolase activity"/>
    <property type="evidence" value="ECO:0007669"/>
    <property type="project" value="UniProtKB-KW"/>
</dbReference>
<reference evidence="6" key="2">
    <citation type="journal article" date="2023" name="IMA Fungus">
        <title>Comparative genomic study of the Penicillium genus elucidates a diverse pangenome and 15 lateral gene transfer events.</title>
        <authorList>
            <person name="Petersen C."/>
            <person name="Sorensen T."/>
            <person name="Nielsen M.R."/>
            <person name="Sondergaard T.E."/>
            <person name="Sorensen J.L."/>
            <person name="Fitzpatrick D.A."/>
            <person name="Frisvad J.C."/>
            <person name="Nielsen K.L."/>
        </authorList>
    </citation>
    <scope>NUCLEOTIDE SEQUENCE</scope>
    <source>
        <strain evidence="6">IBT 30761</strain>
    </source>
</reference>
<protein>
    <submittedName>
        <fullName evidence="6">Acyl transferase/acyl hydrolase/lysophospholipase</fullName>
    </submittedName>
</protein>
<dbReference type="InterPro" id="IPR001242">
    <property type="entry name" value="Condensation_dom"/>
</dbReference>
<keyword evidence="6" id="KW-0378">Hydrolase</keyword>
<dbReference type="PROSITE" id="PS50075">
    <property type="entry name" value="CARRIER"/>
    <property type="match status" value="2"/>
</dbReference>
<dbReference type="SUPFAM" id="SSF47336">
    <property type="entry name" value="ACP-like"/>
    <property type="match status" value="2"/>
</dbReference>
<dbReference type="PANTHER" id="PTHR45527:SF1">
    <property type="entry name" value="FATTY ACID SYNTHASE"/>
    <property type="match status" value="1"/>
</dbReference>
<dbReference type="Proteomes" id="UP001149074">
    <property type="component" value="Unassembled WGS sequence"/>
</dbReference>
<dbReference type="SUPFAM" id="SSF52777">
    <property type="entry name" value="CoA-dependent acyltransferases"/>
    <property type="match status" value="2"/>
</dbReference>
<dbReference type="NCBIfam" id="TIGR01733">
    <property type="entry name" value="AA-adenyl-dom"/>
    <property type="match status" value="1"/>
</dbReference>
<dbReference type="InterPro" id="IPR042099">
    <property type="entry name" value="ANL_N_sf"/>
</dbReference>
<dbReference type="CDD" id="cd05930">
    <property type="entry name" value="A_NRPS"/>
    <property type="match status" value="1"/>
</dbReference>
<feature type="domain" description="Carrier" evidence="5">
    <location>
        <begin position="1"/>
        <end position="62"/>
    </location>
</feature>
<proteinExistence type="predicted"/>
<evidence type="ECO:0000256" key="2">
    <source>
        <dbReference type="ARBA" id="ARBA00022553"/>
    </source>
</evidence>
<evidence type="ECO:0000256" key="3">
    <source>
        <dbReference type="ARBA" id="ARBA00022598"/>
    </source>
</evidence>
<dbReference type="GO" id="GO:0044550">
    <property type="term" value="P:secondary metabolite biosynthetic process"/>
    <property type="evidence" value="ECO:0007669"/>
    <property type="project" value="TreeGrafter"/>
</dbReference>
<dbReference type="OrthoDB" id="329835at2759"/>
<dbReference type="Gene3D" id="1.10.1200.10">
    <property type="entry name" value="ACP-like"/>
    <property type="match status" value="2"/>
</dbReference>
<dbReference type="SUPFAM" id="SSF56801">
    <property type="entry name" value="Acetyl-CoA synthetase-like"/>
    <property type="match status" value="1"/>
</dbReference>
<keyword evidence="7" id="KW-1185">Reference proteome</keyword>
<dbReference type="InterPro" id="IPR010071">
    <property type="entry name" value="AA_adenyl_dom"/>
</dbReference>
<dbReference type="Pfam" id="PF00668">
    <property type="entry name" value="Condensation"/>
    <property type="match status" value="1"/>
</dbReference>
<gene>
    <name evidence="6" type="ORF">N7532_003664</name>
</gene>
<dbReference type="Gene3D" id="3.30.559.10">
    <property type="entry name" value="Chloramphenicol acetyltransferase-like domain"/>
    <property type="match status" value="1"/>
</dbReference>
<sequence length="1573" mass="173219">MLQLGDQEIHHDAPLVELGIDSLVAVEVRTWFTKELKVDVPVLKIIGGASLAELCQGAFEKLPKELAAVIGNRGEESESTKPAATISKPQPLPEVPQTREQSIDSESASTSGENSIASPEREPATMTQTTITTPSIASDDGDSPKASIPVTPERQKFLKSERLSLQQSRFWFLRHLLEDPTTPNVVFEFHVTGNLHVGALERAIRAVTTRHESLRTCFVESETDAGEAYQKVLRSSPLRLERKKIRSEAEVSAEYKRVKEHVFDLERGDVMRMVLLTLSSANHYLLINYHHIVMDGVSFNIFIADLEKAYNGQSLGAPPRQYPAFSVAQQKALDMGEMTDHLKYWQGVFPAGEQPPVLPLLPMARTSSRVPMKGFDTHQVACDLEPELVARIKAVSKAQRSTPFHLHLATFKAMLFRLAGHDTKDLTIGIADAARNDAGMEDSIGFFLNLLTLRFRRQSEQSFGDAVAEARDTAHAALGTSRLPFDLLLTDLGIARSSLHSPLFQAFLDYRQGIQQKYPWGNCQFEFQEVHPGRTAYDITLDVTDWNATDTLVMIRVQSGLYDLTAANLLLKTYVHFLDSVTRDASVSLEATPLFNDTQLTKAVQVGRGLNLTSGWPATLPRRIDQIAEENPDKVALMDGTGKVLTYSGMINRIEAISEALLNAGVHEGSRVLVFQQPAADWTCSMLAIMRIGAVYVPLDLRNPLARLTIVSKDCEPHAILADETTKDEAPELQAVAPGSRIINVSDLADAAESRVSNRSEPDSTAAILYTSGSTGNPKGIVVTHSGLRNEIEGYTKTWGLKAERALQQSAFTFNHSSDQMYTGLCNGGMVYIVPADKRGDPIEITKIIQEQAITYTKATPSEYSLWMQYGSESLRQAHSWRFAFGGGEQLTTIVTQEFSNLALPQLRFFNSYGPTEISISSHKMEIPYLETKTLESMGRIPCGYSLPNYYTYVVDEQLQPVPIGMPGEICLGGAGVSRGYLNNQELTDKHFVTNPFATPDDVARGWTRMYRTGDIGHLQDDGAMVFHSRMAGDAQVKIRGLRIELSDIESNIVSAAGGALREVVVTLRDGDSPFLVAHVVFAPKHDVSDKAAFLHNLLGHLPLPQYMIPVMAIPLDKFPLSNHSKVDRKVIQKMPLPDRVLQKQDYTELTETMVQLKYVWRDILGNNVDKLGVDLGPSTDFFAIGGNSLLVIRLQARIRQTFNVALPLVKLLGAGTLGEMARSIEESATVDSIDWDQETAPPSIPSFISNLQSKSTTAAKTFLVTGATGFLGQSVIRQLAARSDVAEIHCVAVRDKPRARPLFSAPNVVFHPGDLSLPLLGLGVDEFRELANQADVILHLGAVRSFWDNYNVLRPSNVHPIKELVKMAAARRVPIHYISTMGVLPELLATEDAGSAAAHVPPVDGTEGYVASKWAGERILERSTDKFDIPSFIYRFLPASQEEPSEKQRLMDAFIHYVDTTGKTPDMSVWAGRVDLIPSEQISLSLIDSAVSSSTATAAAHFSHYESSLAAHTDDLAAYIQQERGHRQDLEPMPVLKWFGLIKAHGFDYLLASQEATVGGSGENSGALQSRR</sequence>
<feature type="region of interest" description="Disordered" evidence="4">
    <location>
        <begin position="73"/>
        <end position="153"/>
    </location>
</feature>
<dbReference type="Pfam" id="PF00501">
    <property type="entry name" value="AMP-binding"/>
    <property type="match status" value="1"/>
</dbReference>
<dbReference type="InterPro" id="IPR045851">
    <property type="entry name" value="AMP-bd_C_sf"/>
</dbReference>
<dbReference type="GO" id="GO:0005737">
    <property type="term" value="C:cytoplasm"/>
    <property type="evidence" value="ECO:0007669"/>
    <property type="project" value="TreeGrafter"/>
</dbReference>
<dbReference type="InterPro" id="IPR036291">
    <property type="entry name" value="NAD(P)-bd_dom_sf"/>
</dbReference>
<keyword evidence="6" id="KW-0808">Transferase</keyword>
<feature type="compositionally biased region" description="Polar residues" evidence="4">
    <location>
        <begin position="98"/>
        <end position="117"/>
    </location>
</feature>
<dbReference type="GO" id="GO:0016740">
    <property type="term" value="F:transferase activity"/>
    <property type="evidence" value="ECO:0007669"/>
    <property type="project" value="UniProtKB-KW"/>
</dbReference>
<dbReference type="SMART" id="SM00823">
    <property type="entry name" value="PKS_PP"/>
    <property type="match status" value="2"/>
</dbReference>